<dbReference type="Proteomes" id="UP000465035">
    <property type="component" value="Chromosome"/>
</dbReference>
<dbReference type="RefSeq" id="WP_003554397.1">
    <property type="nucleotide sequence ID" value="NZ_CABKOL010000102.1"/>
</dbReference>
<evidence type="ECO:0000313" key="2">
    <source>
        <dbReference type="EMBL" id="QHB52256.1"/>
    </source>
</evidence>
<protein>
    <recommendedName>
        <fullName evidence="1">UPF0342 protein GQR93_08660</fullName>
    </recommendedName>
</protein>
<gene>
    <name evidence="2" type="ORF">GQR93_08660</name>
</gene>
<dbReference type="SMR" id="A0A6P1E4C7"/>
<dbReference type="EMBL" id="CP047121">
    <property type="protein sequence ID" value="QHB52256.1"/>
    <property type="molecule type" value="Genomic_DNA"/>
</dbReference>
<dbReference type="SUPFAM" id="SSF158622">
    <property type="entry name" value="YheA/YmcA-like"/>
    <property type="match status" value="1"/>
</dbReference>
<dbReference type="AlphaFoldDB" id="A0A6P1E4C7"/>
<dbReference type="Gene3D" id="1.20.1500.10">
    <property type="entry name" value="YheA/YmcA-like"/>
    <property type="match status" value="1"/>
</dbReference>
<comment type="similarity">
    <text evidence="1">Belongs to the UPF0342 family.</text>
</comment>
<dbReference type="InterPro" id="IPR010368">
    <property type="entry name" value="Com_YlbF"/>
</dbReference>
<dbReference type="InterPro" id="IPR023378">
    <property type="entry name" value="YheA/YmcA-like_dom_sf"/>
</dbReference>
<name>A0A6P1E4C7_LENHI</name>
<dbReference type="Pfam" id="PF06133">
    <property type="entry name" value="Com_YlbF"/>
    <property type="match status" value="1"/>
</dbReference>
<evidence type="ECO:0000313" key="3">
    <source>
        <dbReference type="Proteomes" id="UP000465035"/>
    </source>
</evidence>
<dbReference type="GeneID" id="69058434"/>
<dbReference type="HAMAP" id="MF_01526">
    <property type="entry name" value="UPF0342"/>
    <property type="match status" value="1"/>
</dbReference>
<proteinExistence type="inferred from homology"/>
<reference evidence="2 3" key="1">
    <citation type="submission" date="2019-12" db="EMBL/GenBank/DDBJ databases">
        <title>Lactobacillus hilgardii FLUB.</title>
        <authorList>
            <person name="Gustaw K."/>
        </authorList>
    </citation>
    <scope>NUCLEOTIDE SEQUENCE [LARGE SCALE GENOMIC DNA]</scope>
    <source>
        <strain evidence="2 3">FLUB</strain>
    </source>
</reference>
<accession>A0A6P1E4C7</accession>
<evidence type="ECO:0000256" key="1">
    <source>
        <dbReference type="HAMAP-Rule" id="MF_01526"/>
    </source>
</evidence>
<sequence length="114" mass="13035">MSDKLMDTASQLQSELKDSAQFADLKAAFEKIKADPDTFKLFTAFQKLQLQLQQQQMQGQQPAETDIKRAQDMANQVKENESISNLMTKEKALNDLLNDVNRVVTQPIIDLYRD</sequence>
<organism evidence="2 3">
    <name type="scientific">Lentilactobacillus hilgardii</name>
    <name type="common">Lactobacillus hilgardii</name>
    <dbReference type="NCBI Taxonomy" id="1588"/>
    <lineage>
        <taxon>Bacteria</taxon>
        <taxon>Bacillati</taxon>
        <taxon>Bacillota</taxon>
        <taxon>Bacilli</taxon>
        <taxon>Lactobacillales</taxon>
        <taxon>Lactobacillaceae</taxon>
        <taxon>Lentilactobacillus</taxon>
    </lineage>
</organism>